<dbReference type="GO" id="GO:0000006">
    <property type="term" value="F:high-affinity zinc transmembrane transporter activity"/>
    <property type="evidence" value="ECO:0007669"/>
    <property type="project" value="TreeGrafter"/>
</dbReference>
<feature type="transmembrane region" description="Helical" evidence="8">
    <location>
        <begin position="281"/>
        <end position="304"/>
    </location>
</feature>
<dbReference type="AlphaFoldDB" id="A0A060TB99"/>
<organism evidence="10">
    <name type="scientific">Blastobotrys adeninivorans</name>
    <name type="common">Yeast</name>
    <name type="synonym">Arxula adeninivorans</name>
    <dbReference type="NCBI Taxonomy" id="409370"/>
    <lineage>
        <taxon>Eukaryota</taxon>
        <taxon>Fungi</taxon>
        <taxon>Dikarya</taxon>
        <taxon>Ascomycota</taxon>
        <taxon>Saccharomycotina</taxon>
        <taxon>Dipodascomycetes</taxon>
        <taxon>Dipodascales</taxon>
        <taxon>Trichomonascaceae</taxon>
        <taxon>Blastobotrys</taxon>
    </lineage>
</organism>
<feature type="transmembrane region" description="Helical" evidence="8">
    <location>
        <begin position="356"/>
        <end position="374"/>
    </location>
</feature>
<evidence type="ECO:0000256" key="5">
    <source>
        <dbReference type="ARBA" id="ARBA00022989"/>
    </source>
</evidence>
<evidence type="ECO:0000256" key="9">
    <source>
        <dbReference type="SAM" id="MobiDB-lite"/>
    </source>
</evidence>
<feature type="transmembrane region" description="Helical" evidence="8">
    <location>
        <begin position="47"/>
        <end position="67"/>
    </location>
</feature>
<comment type="caution">
    <text evidence="8">Lacks conserved residue(s) required for the propagation of feature annotation.</text>
</comment>
<evidence type="ECO:0000256" key="4">
    <source>
        <dbReference type="ARBA" id="ARBA00022692"/>
    </source>
</evidence>
<reference evidence="10" key="1">
    <citation type="submission" date="2014-02" db="EMBL/GenBank/DDBJ databases">
        <authorList>
            <person name="Genoscope - CEA"/>
        </authorList>
    </citation>
    <scope>NUCLEOTIDE SEQUENCE</scope>
    <source>
        <strain evidence="10">LS3</strain>
    </source>
</reference>
<evidence type="ECO:0000256" key="2">
    <source>
        <dbReference type="ARBA" id="ARBA00006939"/>
    </source>
</evidence>
<comment type="subcellular location">
    <subcellularLocation>
        <location evidence="1 8">Membrane</location>
        <topology evidence="1 8">Multi-pass membrane protein</topology>
    </subcellularLocation>
</comment>
<feature type="transmembrane region" description="Helical" evidence="8">
    <location>
        <begin position="79"/>
        <end position="99"/>
    </location>
</feature>
<dbReference type="GO" id="GO:0071578">
    <property type="term" value="P:zinc ion import across plasma membrane"/>
    <property type="evidence" value="ECO:0007669"/>
    <property type="project" value="TreeGrafter"/>
</dbReference>
<dbReference type="GO" id="GO:0005886">
    <property type="term" value="C:plasma membrane"/>
    <property type="evidence" value="ECO:0007669"/>
    <property type="project" value="TreeGrafter"/>
</dbReference>
<dbReference type="EMBL" id="HG937694">
    <property type="protein sequence ID" value="CDP38074.1"/>
    <property type="molecule type" value="Genomic_DNA"/>
</dbReference>
<accession>A0A060TB99</accession>
<dbReference type="PANTHER" id="PTHR11040">
    <property type="entry name" value="ZINC/IRON TRANSPORTER"/>
    <property type="match status" value="1"/>
</dbReference>
<dbReference type="PhylomeDB" id="A0A060TB99"/>
<keyword evidence="5 8" id="KW-1133">Transmembrane helix</keyword>
<feature type="transmembrane region" description="Helical" evidence="8">
    <location>
        <begin position="220"/>
        <end position="239"/>
    </location>
</feature>
<evidence type="ECO:0000256" key="1">
    <source>
        <dbReference type="ARBA" id="ARBA00004141"/>
    </source>
</evidence>
<evidence type="ECO:0000313" key="10">
    <source>
        <dbReference type="EMBL" id="CDP38074.1"/>
    </source>
</evidence>
<keyword evidence="7 8" id="KW-0472">Membrane</keyword>
<name>A0A060TB99_BLAAD</name>
<evidence type="ECO:0000256" key="6">
    <source>
        <dbReference type="ARBA" id="ARBA00023065"/>
    </source>
</evidence>
<evidence type="ECO:0000256" key="3">
    <source>
        <dbReference type="ARBA" id="ARBA00022448"/>
    </source>
</evidence>
<evidence type="ECO:0000256" key="7">
    <source>
        <dbReference type="ARBA" id="ARBA00023136"/>
    </source>
</evidence>
<keyword evidence="4 8" id="KW-0812">Transmembrane</keyword>
<feature type="transmembrane region" description="Helical" evidence="8">
    <location>
        <begin position="119"/>
        <end position="142"/>
    </location>
</feature>
<keyword evidence="6 8" id="KW-0406">Ion transport</keyword>
<protein>
    <submittedName>
        <fullName evidence="10">ARAD1D26290p</fullName>
    </submittedName>
</protein>
<reference evidence="10" key="2">
    <citation type="submission" date="2014-06" db="EMBL/GenBank/DDBJ databases">
        <title>The complete genome of Blastobotrys (Arxula) adeninivorans LS3 - a yeast of biotechnological interest.</title>
        <authorList>
            <person name="Kunze G."/>
            <person name="Gaillardin C."/>
            <person name="Czernicka M."/>
            <person name="Durrens P."/>
            <person name="Martin T."/>
            <person name="Boer E."/>
            <person name="Gabaldon T."/>
            <person name="Cruz J."/>
            <person name="Talla E."/>
            <person name="Marck C."/>
            <person name="Goffeau A."/>
            <person name="Barbe V."/>
            <person name="Baret P."/>
            <person name="Baronian K."/>
            <person name="Beier S."/>
            <person name="Bleykasten C."/>
            <person name="Bode R."/>
            <person name="Casaregola S."/>
            <person name="Despons L."/>
            <person name="Fairhead C."/>
            <person name="Giersberg M."/>
            <person name="Gierski P."/>
            <person name="Hahnel U."/>
            <person name="Hartmann A."/>
            <person name="Jankowska D."/>
            <person name="Jubin C."/>
            <person name="Jung P."/>
            <person name="Lafontaine I."/>
            <person name="Leh-Louis V."/>
            <person name="Lemaire M."/>
            <person name="Marcet-Houben M."/>
            <person name="Mascher M."/>
            <person name="Morel G."/>
            <person name="Richard G.-F."/>
            <person name="Riechen J."/>
            <person name="Sacerdot C."/>
            <person name="Sarkar A."/>
            <person name="Savel G."/>
            <person name="Schacherer J."/>
            <person name="Sherman D."/>
            <person name="Straub M.-L."/>
            <person name="Stein N."/>
            <person name="Thierry A."/>
            <person name="Trautwein-Schult A."/>
            <person name="Westhof E."/>
            <person name="Worch S."/>
            <person name="Dujon B."/>
            <person name="Souciet J.-L."/>
            <person name="Wincker P."/>
            <person name="Scholz U."/>
            <person name="Neuveglise N."/>
        </authorList>
    </citation>
    <scope>NUCLEOTIDE SEQUENCE</scope>
    <source>
        <strain evidence="10">LS3</strain>
    </source>
</reference>
<dbReference type="InterPro" id="IPR003689">
    <property type="entry name" value="ZIP"/>
</dbReference>
<dbReference type="NCBIfam" id="TIGR00820">
    <property type="entry name" value="zip"/>
    <property type="match status" value="1"/>
</dbReference>
<dbReference type="PANTHER" id="PTHR11040:SF32">
    <property type="entry name" value="ZINC-REGULATED TRANSPORTER 1"/>
    <property type="match status" value="1"/>
</dbReference>
<comment type="similarity">
    <text evidence="2 8">Belongs to the ZIP transporter (TC 2.A.5) family.</text>
</comment>
<dbReference type="InterPro" id="IPR004698">
    <property type="entry name" value="Zn/Fe_permease_fun/pln"/>
</dbReference>
<feature type="transmembrane region" description="Helical" evidence="8">
    <location>
        <begin position="324"/>
        <end position="344"/>
    </location>
</feature>
<sequence>MTQSPLSIDPNQVTVGNSSVGDSWKICVIEGVYFGENEYNGSLGARISSIFVIFALSAGATIFPMLSRSYPNLRIPVSAYLFTRYFGSGVILATAFVHLLDPAYGKIGPDTCVGMTGNWSKYSFVAGIVLATLYGVFLLDLVSSVYVERKYGIVHDHNDNTVKDLVTRQSVQRSQHDGSEDHPEDYEECDKSNAVKQMDSVNETGSVLSSDTLKSFQSQFAAFLILEFGIIFHSIMIGLNLGTTGDEFRNLYIVLVFHQTFEGLGIGARMSAIPFPQGKQWIPYVFALAYGLSTPVATAIGLGVRTTYMSSSYTANVVAGVLDAISAGILVYTALIELLARDFILNPRRTKNLPRLLYIVTCHLLGTGIMSLLGKWA</sequence>
<feature type="region of interest" description="Disordered" evidence="9">
    <location>
        <begin position="169"/>
        <end position="191"/>
    </location>
</feature>
<proteinExistence type="inferred from homology"/>
<gene>
    <name evidence="10" type="ORF">GNLVRS02_ARAD1D26290g</name>
</gene>
<keyword evidence="3 8" id="KW-0813">Transport</keyword>
<dbReference type="Pfam" id="PF02535">
    <property type="entry name" value="Zip"/>
    <property type="match status" value="1"/>
</dbReference>
<evidence type="ECO:0000256" key="8">
    <source>
        <dbReference type="RuleBase" id="RU362088"/>
    </source>
</evidence>